<dbReference type="GO" id="GO:0005886">
    <property type="term" value="C:plasma membrane"/>
    <property type="evidence" value="ECO:0007669"/>
    <property type="project" value="UniProtKB-SubCell"/>
</dbReference>
<dbReference type="Gene3D" id="3.55.40.10">
    <property type="entry name" value="minor pseudopilin epsh domain"/>
    <property type="match status" value="1"/>
</dbReference>
<evidence type="ECO:0000256" key="10">
    <source>
        <dbReference type="ARBA" id="ARBA00030775"/>
    </source>
</evidence>
<keyword evidence="3" id="KW-1003">Cell membrane</keyword>
<evidence type="ECO:0000313" key="13">
    <source>
        <dbReference type="EMBL" id="NML92775.1"/>
    </source>
</evidence>
<dbReference type="GO" id="GO:0015627">
    <property type="term" value="C:type II protein secretion system complex"/>
    <property type="evidence" value="ECO:0007669"/>
    <property type="project" value="InterPro"/>
</dbReference>
<evidence type="ECO:0000259" key="12">
    <source>
        <dbReference type="Pfam" id="PF12019"/>
    </source>
</evidence>
<feature type="domain" description="General secretion pathway GspH" evidence="12">
    <location>
        <begin position="46"/>
        <end position="151"/>
    </location>
</feature>
<evidence type="ECO:0000256" key="5">
    <source>
        <dbReference type="ARBA" id="ARBA00022519"/>
    </source>
</evidence>
<dbReference type="EMBL" id="JABBGM010000001">
    <property type="protein sequence ID" value="NML92775.1"/>
    <property type="molecule type" value="Genomic_DNA"/>
</dbReference>
<evidence type="ECO:0000256" key="1">
    <source>
        <dbReference type="ARBA" id="ARBA00004377"/>
    </source>
</evidence>
<organism evidence="13 14">
    <name type="scientific">Novosphingobium olei</name>
    <dbReference type="NCBI Taxonomy" id="2728851"/>
    <lineage>
        <taxon>Bacteria</taxon>
        <taxon>Pseudomonadati</taxon>
        <taxon>Pseudomonadota</taxon>
        <taxon>Alphaproteobacteria</taxon>
        <taxon>Sphingomonadales</taxon>
        <taxon>Sphingomonadaceae</taxon>
        <taxon>Novosphingobium</taxon>
    </lineage>
</organism>
<dbReference type="InterPro" id="IPR012902">
    <property type="entry name" value="N_methyl_site"/>
</dbReference>
<dbReference type="Pfam" id="PF12019">
    <property type="entry name" value="GspH"/>
    <property type="match status" value="1"/>
</dbReference>
<evidence type="ECO:0000256" key="2">
    <source>
        <dbReference type="ARBA" id="ARBA00021549"/>
    </source>
</evidence>
<comment type="caution">
    <text evidence="13">The sequence shown here is derived from an EMBL/GenBank/DDBJ whole genome shotgun (WGS) entry which is preliminary data.</text>
</comment>
<protein>
    <recommendedName>
        <fullName evidence="2">Type II secretion system protein H</fullName>
    </recommendedName>
    <alternativeName>
        <fullName evidence="10">General secretion pathway protein H</fullName>
    </alternativeName>
</protein>
<evidence type="ECO:0000256" key="3">
    <source>
        <dbReference type="ARBA" id="ARBA00022475"/>
    </source>
</evidence>
<evidence type="ECO:0000256" key="6">
    <source>
        <dbReference type="ARBA" id="ARBA00022692"/>
    </source>
</evidence>
<gene>
    <name evidence="13" type="ORF">HHL27_03680</name>
</gene>
<dbReference type="Proteomes" id="UP000583556">
    <property type="component" value="Unassembled WGS sequence"/>
</dbReference>
<feature type="transmembrane region" description="Helical" evidence="11">
    <location>
        <begin position="12"/>
        <end position="35"/>
    </location>
</feature>
<dbReference type="NCBIfam" id="TIGR02532">
    <property type="entry name" value="IV_pilin_GFxxxE"/>
    <property type="match status" value="1"/>
</dbReference>
<dbReference type="InterPro" id="IPR045584">
    <property type="entry name" value="Pilin-like"/>
</dbReference>
<dbReference type="SUPFAM" id="SSF54523">
    <property type="entry name" value="Pili subunits"/>
    <property type="match status" value="1"/>
</dbReference>
<proteinExistence type="inferred from homology"/>
<keyword evidence="14" id="KW-1185">Reference proteome</keyword>
<evidence type="ECO:0000256" key="9">
    <source>
        <dbReference type="ARBA" id="ARBA00025772"/>
    </source>
</evidence>
<accession>A0A7Y0BLY4</accession>
<dbReference type="Pfam" id="PF07963">
    <property type="entry name" value="N_methyl"/>
    <property type="match status" value="1"/>
</dbReference>
<evidence type="ECO:0000313" key="14">
    <source>
        <dbReference type="Proteomes" id="UP000583556"/>
    </source>
</evidence>
<dbReference type="InterPro" id="IPR002416">
    <property type="entry name" value="T2SS_protein-GspH"/>
</dbReference>
<dbReference type="GO" id="GO:0015628">
    <property type="term" value="P:protein secretion by the type II secretion system"/>
    <property type="evidence" value="ECO:0007669"/>
    <property type="project" value="InterPro"/>
</dbReference>
<dbReference type="InterPro" id="IPR022346">
    <property type="entry name" value="T2SS_GspH"/>
</dbReference>
<evidence type="ECO:0000256" key="4">
    <source>
        <dbReference type="ARBA" id="ARBA00022481"/>
    </source>
</evidence>
<sequence length="159" mass="16560">MADTRPTRPNGFSLVEMMVVLFVMALLASVVVLMLPGDADRLRRESERFAARVSAARDEAIAGGAPVAVVVSEAGYYFEVRRAGAWSPAEGQGLSLSNWSDGTTVAVAVAGGQTGGRARIVFDTVGLASSELRLHIARGKAARSVTIARDGAVRADAAS</sequence>
<evidence type="ECO:0000256" key="11">
    <source>
        <dbReference type="SAM" id="Phobius"/>
    </source>
</evidence>
<comment type="subcellular location">
    <subcellularLocation>
        <location evidence="1">Cell inner membrane</location>
        <topology evidence="1">Single-pass membrane protein</topology>
    </subcellularLocation>
</comment>
<name>A0A7Y0BLY4_9SPHN</name>
<dbReference type="PRINTS" id="PR00885">
    <property type="entry name" value="BCTERIALGSPH"/>
</dbReference>
<reference evidence="13 14" key="1">
    <citation type="submission" date="2020-04" db="EMBL/GenBank/DDBJ databases">
        <title>Novosphingobium sp. TW-4 isolated from soil.</title>
        <authorList>
            <person name="Dahal R.H."/>
            <person name="Chaudhary D.K."/>
        </authorList>
    </citation>
    <scope>NUCLEOTIDE SEQUENCE [LARGE SCALE GENOMIC DNA]</scope>
    <source>
        <strain evidence="13 14">TW-4</strain>
    </source>
</reference>
<comment type="similarity">
    <text evidence="9">Belongs to the GSP H family.</text>
</comment>
<keyword evidence="7 11" id="KW-1133">Transmembrane helix</keyword>
<keyword evidence="8 11" id="KW-0472">Membrane</keyword>
<dbReference type="RefSeq" id="WP_169491981.1">
    <property type="nucleotide sequence ID" value="NZ_JABBGM010000001.1"/>
</dbReference>
<keyword evidence="6 11" id="KW-0812">Transmembrane</keyword>
<evidence type="ECO:0000256" key="7">
    <source>
        <dbReference type="ARBA" id="ARBA00022989"/>
    </source>
</evidence>
<evidence type="ECO:0000256" key="8">
    <source>
        <dbReference type="ARBA" id="ARBA00023136"/>
    </source>
</evidence>
<keyword evidence="5" id="KW-0997">Cell inner membrane</keyword>
<dbReference type="AlphaFoldDB" id="A0A7Y0BLY4"/>
<keyword evidence="4" id="KW-0488">Methylation</keyword>